<keyword evidence="3" id="KW-1185">Reference proteome</keyword>
<dbReference type="Proteomes" id="UP001515480">
    <property type="component" value="Unassembled WGS sequence"/>
</dbReference>
<proteinExistence type="predicted"/>
<gene>
    <name evidence="2" type="ORF">AB1Y20_015853</name>
</gene>
<reference evidence="2 3" key="1">
    <citation type="journal article" date="2024" name="Science">
        <title>Giant polyketide synthase enzymes in the biosynthesis of giant marine polyether toxins.</title>
        <authorList>
            <person name="Fallon T.R."/>
            <person name="Shende V.V."/>
            <person name="Wierzbicki I.H."/>
            <person name="Pendleton A.L."/>
            <person name="Watervoot N.F."/>
            <person name="Auber R.P."/>
            <person name="Gonzalez D.J."/>
            <person name="Wisecaver J.H."/>
            <person name="Moore B.S."/>
        </authorList>
    </citation>
    <scope>NUCLEOTIDE SEQUENCE [LARGE SCALE GENOMIC DNA]</scope>
    <source>
        <strain evidence="2 3">12B1</strain>
    </source>
</reference>
<feature type="region of interest" description="Disordered" evidence="1">
    <location>
        <begin position="87"/>
        <end position="118"/>
    </location>
</feature>
<sequence>MSKINAQSGSFETALIATRSDRSHYCSHLRCRLYPVDFTSPTHHCKHASRGKMSGKLKLKGDAPAESKHTKAYGMVLGGKLKLKGDVEKPKKRKKHQEEDEDDEPIEVPEYSSDPVVGTGKLTSSGVVIMGSGTDFSKELEIGDTLLVTVVDRFRNTQTDESRVVNMVLGKASLNIEAPFSCDLRTPTSFMFVKRKPDVEALKAARREAKRRSKALEADSNMVTYKVVVPGSGAWKTWKTVTERCEGMSREAQLERRAKEKADRFCK</sequence>
<dbReference type="Pfam" id="PF08555">
    <property type="entry name" value="FAM32A"/>
    <property type="match status" value="1"/>
</dbReference>
<dbReference type="InterPro" id="IPR013865">
    <property type="entry name" value="FAM32A"/>
</dbReference>
<accession>A0AB34JXX9</accession>
<comment type="caution">
    <text evidence="2">The sequence shown here is derived from an EMBL/GenBank/DDBJ whole genome shotgun (WGS) entry which is preliminary data.</text>
</comment>
<evidence type="ECO:0000313" key="2">
    <source>
        <dbReference type="EMBL" id="KAL1527174.1"/>
    </source>
</evidence>
<dbReference type="AlphaFoldDB" id="A0AB34JXX9"/>
<dbReference type="EMBL" id="JBGBPQ010000003">
    <property type="protein sequence ID" value="KAL1527174.1"/>
    <property type="molecule type" value="Genomic_DNA"/>
</dbReference>
<organism evidence="2 3">
    <name type="scientific">Prymnesium parvum</name>
    <name type="common">Toxic golden alga</name>
    <dbReference type="NCBI Taxonomy" id="97485"/>
    <lineage>
        <taxon>Eukaryota</taxon>
        <taxon>Haptista</taxon>
        <taxon>Haptophyta</taxon>
        <taxon>Prymnesiophyceae</taxon>
        <taxon>Prymnesiales</taxon>
        <taxon>Prymnesiaceae</taxon>
        <taxon>Prymnesium</taxon>
    </lineage>
</organism>
<name>A0AB34JXX9_PRYPA</name>
<evidence type="ECO:0000256" key="1">
    <source>
        <dbReference type="SAM" id="MobiDB-lite"/>
    </source>
</evidence>
<evidence type="ECO:0000313" key="3">
    <source>
        <dbReference type="Proteomes" id="UP001515480"/>
    </source>
</evidence>
<protein>
    <submittedName>
        <fullName evidence="2">Uncharacterized protein</fullName>
    </submittedName>
</protein>